<dbReference type="Gene3D" id="3.50.50.60">
    <property type="entry name" value="FAD/NAD(P)-binding domain"/>
    <property type="match status" value="2"/>
</dbReference>
<dbReference type="SUPFAM" id="SSF51905">
    <property type="entry name" value="FAD/NAD(P)-binding domain"/>
    <property type="match status" value="1"/>
</dbReference>
<evidence type="ECO:0000259" key="9">
    <source>
        <dbReference type="Pfam" id="PF07992"/>
    </source>
</evidence>
<dbReference type="Pfam" id="PF02852">
    <property type="entry name" value="Pyr_redox_dim"/>
    <property type="match status" value="1"/>
</dbReference>
<dbReference type="InterPro" id="IPR001100">
    <property type="entry name" value="Pyr_nuc-diS_OxRdtase"/>
</dbReference>
<sequence>MQYDLIVIGSGPGGNRAAVLAASHGLKVAIIEKAEWGGCGGNRGYLPKHDWHHTAKLLLAAKGFARRGIHGSVSGDLAGAWEHARKLARSVRDTQIAQMKRLGINGFAATASFVDPHTIALDGRDRLSARQFVVATGSAPYVPKPFFITAQRVLTTDELFSQPPPAGKRVTIVGSGAVATEFAFILTMLGREVTWVAHNPPLSHSRFSAAALQRLNERLRRHGIEARVGARPEAVEMPPEGVRVILAGGDSVLADWVLLGTGRRPHTSGLALEAAGVNTDSKGFIKTNEYMQTSQPHIYAVGDVTNPRMSASQALADAAVAVANILAPGSRRQDRRAVPEVIHSALELGRIGAAAAEEEGLLVGSADFSHNVRALSQDEADGCVRLVADGKTGALLGAEVVGSDAAELIHLFAQRLNQPEALRVLANGFYGHPARAEAVCQAAQGIVARLPAPEKPGE</sequence>
<dbReference type="Proteomes" id="UP001482231">
    <property type="component" value="Unassembled WGS sequence"/>
</dbReference>
<accession>A0ABV0EFV6</accession>
<keyword evidence="5" id="KW-0274">FAD</keyword>
<evidence type="ECO:0000256" key="3">
    <source>
        <dbReference type="ARBA" id="ARBA00016961"/>
    </source>
</evidence>
<dbReference type="InterPro" id="IPR016156">
    <property type="entry name" value="FAD/NAD-linked_Rdtase_dimer_sf"/>
</dbReference>
<dbReference type="PRINTS" id="PR00368">
    <property type="entry name" value="FADPNR"/>
</dbReference>
<dbReference type="InterPro" id="IPR023753">
    <property type="entry name" value="FAD/NAD-binding_dom"/>
</dbReference>
<comment type="caution">
    <text evidence="10">The sequence shown here is derived from an EMBL/GenBank/DDBJ whole genome shotgun (WGS) entry which is preliminary data.</text>
</comment>
<evidence type="ECO:0000313" key="10">
    <source>
        <dbReference type="EMBL" id="MEO1766603.1"/>
    </source>
</evidence>
<comment type="cofactor">
    <cofactor evidence="1">
        <name>FAD</name>
        <dbReference type="ChEBI" id="CHEBI:57692"/>
    </cofactor>
</comment>
<organism evidence="10 11">
    <name type="scientific">Thiobacter aerophilum</name>
    <dbReference type="NCBI Taxonomy" id="3121275"/>
    <lineage>
        <taxon>Bacteria</taxon>
        <taxon>Pseudomonadati</taxon>
        <taxon>Pseudomonadota</taxon>
        <taxon>Betaproteobacteria</taxon>
        <taxon>Burkholderiales</taxon>
        <taxon>Thiobacteraceae</taxon>
        <taxon>Thiobacter</taxon>
    </lineage>
</organism>
<evidence type="ECO:0000256" key="6">
    <source>
        <dbReference type="ARBA" id="ARBA00023027"/>
    </source>
</evidence>
<evidence type="ECO:0000313" key="11">
    <source>
        <dbReference type="Proteomes" id="UP001482231"/>
    </source>
</evidence>
<keyword evidence="11" id="KW-1185">Reference proteome</keyword>
<keyword evidence="10" id="KW-0560">Oxidoreductase</keyword>
<dbReference type="InterPro" id="IPR004099">
    <property type="entry name" value="Pyr_nucl-diS_OxRdtase_dimer"/>
</dbReference>
<feature type="domain" description="FAD/NAD(P)-binding" evidence="9">
    <location>
        <begin position="3"/>
        <end position="317"/>
    </location>
</feature>
<dbReference type="InterPro" id="IPR036188">
    <property type="entry name" value="FAD/NAD-bd_sf"/>
</dbReference>
<keyword evidence="6" id="KW-0520">NAD</keyword>
<dbReference type="PANTHER" id="PTHR22912">
    <property type="entry name" value="DISULFIDE OXIDOREDUCTASE"/>
    <property type="match status" value="1"/>
</dbReference>
<dbReference type="PANTHER" id="PTHR22912:SF217">
    <property type="entry name" value="DIHYDROLIPOYL DEHYDROGENASE"/>
    <property type="match status" value="1"/>
</dbReference>
<evidence type="ECO:0000256" key="7">
    <source>
        <dbReference type="ARBA" id="ARBA00031281"/>
    </source>
</evidence>
<evidence type="ECO:0000256" key="5">
    <source>
        <dbReference type="ARBA" id="ARBA00022827"/>
    </source>
</evidence>
<protein>
    <recommendedName>
        <fullName evidence="3">Dihydrolipoyl dehydrogenase</fullName>
    </recommendedName>
    <alternativeName>
        <fullName evidence="7">Dihydrolipoamide dehydrogenase</fullName>
    </alternativeName>
</protein>
<evidence type="ECO:0000256" key="4">
    <source>
        <dbReference type="ARBA" id="ARBA00022630"/>
    </source>
</evidence>
<feature type="domain" description="Pyridine nucleotide-disulphide oxidoreductase dimerisation" evidence="8">
    <location>
        <begin position="338"/>
        <end position="442"/>
    </location>
</feature>
<evidence type="ECO:0000259" key="8">
    <source>
        <dbReference type="Pfam" id="PF02852"/>
    </source>
</evidence>
<dbReference type="InterPro" id="IPR050151">
    <property type="entry name" value="Class-I_Pyr_Nuc-Dis_Oxidored"/>
</dbReference>
<evidence type="ECO:0000256" key="1">
    <source>
        <dbReference type="ARBA" id="ARBA00001974"/>
    </source>
</evidence>
<comment type="similarity">
    <text evidence="2">Belongs to the class-I pyridine nucleotide-disulfide oxidoreductase family.</text>
</comment>
<dbReference type="PRINTS" id="PR00411">
    <property type="entry name" value="PNDRDTASEI"/>
</dbReference>
<proteinExistence type="inferred from homology"/>
<dbReference type="EMBL" id="JBAJEX010000003">
    <property type="protein sequence ID" value="MEO1766603.1"/>
    <property type="molecule type" value="Genomic_DNA"/>
</dbReference>
<reference evidence="10 11" key="1">
    <citation type="submission" date="2024-02" db="EMBL/GenBank/DDBJ databases">
        <title>New thermophilic sulfur-oxidizing bacteria from a hot springs of the Uzon caldera (Kamchatka, Russia).</title>
        <authorList>
            <person name="Dukat A.M."/>
            <person name="Elcheninov A.G."/>
            <person name="Frolov E.N."/>
        </authorList>
    </citation>
    <scope>NUCLEOTIDE SEQUENCE [LARGE SCALE GENOMIC DNA]</scope>
    <source>
        <strain evidence="10 11">AK1</strain>
    </source>
</reference>
<evidence type="ECO:0000256" key="2">
    <source>
        <dbReference type="ARBA" id="ARBA00007532"/>
    </source>
</evidence>
<dbReference type="GO" id="GO:0016491">
    <property type="term" value="F:oxidoreductase activity"/>
    <property type="evidence" value="ECO:0007669"/>
    <property type="project" value="UniProtKB-KW"/>
</dbReference>
<dbReference type="RefSeq" id="WP_347307713.1">
    <property type="nucleotide sequence ID" value="NZ_JBAJEX010000003.1"/>
</dbReference>
<dbReference type="PIRSF" id="PIRSF000350">
    <property type="entry name" value="Mercury_reductase_MerA"/>
    <property type="match status" value="1"/>
</dbReference>
<name>A0ABV0EFV6_9BURK</name>
<dbReference type="SUPFAM" id="SSF55424">
    <property type="entry name" value="FAD/NAD-linked reductases, dimerisation (C-terminal) domain"/>
    <property type="match status" value="1"/>
</dbReference>
<dbReference type="Gene3D" id="3.30.390.30">
    <property type="match status" value="1"/>
</dbReference>
<gene>
    <name evidence="10" type="ORF">V6E02_05205</name>
</gene>
<keyword evidence="4" id="KW-0285">Flavoprotein</keyword>
<dbReference type="Pfam" id="PF07992">
    <property type="entry name" value="Pyr_redox_2"/>
    <property type="match status" value="1"/>
</dbReference>